<dbReference type="OrthoDB" id="201090at2759"/>
<dbReference type="EMBL" id="BRXW01000182">
    <property type="protein sequence ID" value="GMI12931.1"/>
    <property type="molecule type" value="Genomic_DNA"/>
</dbReference>
<evidence type="ECO:0000313" key="2">
    <source>
        <dbReference type="EMBL" id="GMI12931.1"/>
    </source>
</evidence>
<dbReference type="Proteomes" id="UP001165122">
    <property type="component" value="Unassembled WGS sequence"/>
</dbReference>
<evidence type="ECO:0000256" key="1">
    <source>
        <dbReference type="SAM" id="MobiDB-lite"/>
    </source>
</evidence>
<protein>
    <submittedName>
        <fullName evidence="2">Uncharacterized protein</fullName>
    </submittedName>
</protein>
<comment type="caution">
    <text evidence="2">The sequence shown here is derived from an EMBL/GenBank/DDBJ whole genome shotgun (WGS) entry which is preliminary data.</text>
</comment>
<evidence type="ECO:0000313" key="3">
    <source>
        <dbReference type="Proteomes" id="UP001165122"/>
    </source>
</evidence>
<name>A0A9W7FIZ2_9STRA</name>
<feature type="compositionally biased region" description="Basic and acidic residues" evidence="1">
    <location>
        <begin position="149"/>
        <end position="178"/>
    </location>
</feature>
<reference evidence="3" key="1">
    <citation type="journal article" date="2023" name="Commun. Biol.">
        <title>Genome analysis of Parmales, the sister group of diatoms, reveals the evolutionary specialization of diatoms from phago-mixotrophs to photoautotrophs.</title>
        <authorList>
            <person name="Ban H."/>
            <person name="Sato S."/>
            <person name="Yoshikawa S."/>
            <person name="Yamada K."/>
            <person name="Nakamura Y."/>
            <person name="Ichinomiya M."/>
            <person name="Sato N."/>
            <person name="Blanc-Mathieu R."/>
            <person name="Endo H."/>
            <person name="Kuwata A."/>
            <person name="Ogata H."/>
        </authorList>
    </citation>
    <scope>NUCLEOTIDE SEQUENCE [LARGE SCALE GENOMIC DNA]</scope>
    <source>
        <strain evidence="3">NIES 3700</strain>
    </source>
</reference>
<feature type="region of interest" description="Disordered" evidence="1">
    <location>
        <begin position="145"/>
        <end position="178"/>
    </location>
</feature>
<accession>A0A9W7FIZ2</accession>
<sequence length="404" mass="45661">MPSLLDCSLTVASLCLILSVGYQPKSIPPQNQADESEFSSAQVLDNPYTPIISVSKFLLAVLTMAIYYVMQFGVPGLGKSNAGESSNEPSKEDAGGEGEAATGTSKVKRDGPLLFPPYDKDSPSFHFWTIVIKNKDIAGAMRNGGLFPDDPREKGKVSRIVPRDPKASPGRPAKDGYRYDHTQQCLHDGVYGGWVRLDDDCRARLLRDYMDASNLDAKLKKMKADKKKFKDVSQVDPDPVEGIPGGADLQLPISIDEYFYYNTVQNRMPFSLEKGFQIVAKCEDEEKDEWSGRVGHLDGQQFWWRRRHPDMPHVQFGIKDWQTWETDIAGLIGTRRIKDPKEDKIEFPTTHLWVDLDKYELVWFYGKRAVARKAFYIPFFLKGPLDWAINWGVKKSIKGEAEPD</sequence>
<gene>
    <name evidence="2" type="ORF">TrLO_g3710</name>
</gene>
<organism evidence="2 3">
    <name type="scientific">Triparma laevis f. longispina</name>
    <dbReference type="NCBI Taxonomy" id="1714387"/>
    <lineage>
        <taxon>Eukaryota</taxon>
        <taxon>Sar</taxon>
        <taxon>Stramenopiles</taxon>
        <taxon>Ochrophyta</taxon>
        <taxon>Bolidophyceae</taxon>
        <taxon>Parmales</taxon>
        <taxon>Triparmaceae</taxon>
        <taxon>Triparma</taxon>
    </lineage>
</organism>
<proteinExistence type="predicted"/>
<dbReference type="AlphaFoldDB" id="A0A9W7FIZ2"/>
<feature type="region of interest" description="Disordered" evidence="1">
    <location>
        <begin position="80"/>
        <end position="108"/>
    </location>
</feature>
<keyword evidence="3" id="KW-1185">Reference proteome</keyword>